<evidence type="ECO:0000313" key="2">
    <source>
        <dbReference type="EMBL" id="OGF41762.1"/>
    </source>
</evidence>
<protein>
    <recommendedName>
        <fullName evidence="1">Dinitrogenase iron-molybdenum cofactor biosynthesis domain-containing protein</fullName>
    </recommendedName>
</protein>
<dbReference type="SUPFAM" id="SSF53146">
    <property type="entry name" value="Nitrogenase accessory factor-like"/>
    <property type="match status" value="1"/>
</dbReference>
<dbReference type="Proteomes" id="UP000177579">
    <property type="component" value="Unassembled WGS sequence"/>
</dbReference>
<gene>
    <name evidence="2" type="ORF">A2531_05770</name>
</gene>
<dbReference type="AlphaFoldDB" id="A0A1F5TS28"/>
<feature type="domain" description="Dinitrogenase iron-molybdenum cofactor biosynthesis" evidence="1">
    <location>
        <begin position="34"/>
        <end position="121"/>
    </location>
</feature>
<accession>A0A1F5TS28</accession>
<evidence type="ECO:0000259" key="1">
    <source>
        <dbReference type="Pfam" id="PF02579"/>
    </source>
</evidence>
<proteinExistence type="predicted"/>
<dbReference type="PANTHER" id="PTHR42983">
    <property type="entry name" value="DINITROGENASE IRON-MOLYBDENUM COFACTOR PROTEIN-RELATED"/>
    <property type="match status" value="1"/>
</dbReference>
<dbReference type="Pfam" id="PF02579">
    <property type="entry name" value="Nitro_FeMo-Co"/>
    <property type="match status" value="1"/>
</dbReference>
<dbReference type="EMBL" id="MFGO01000005">
    <property type="protein sequence ID" value="OGF41762.1"/>
    <property type="molecule type" value="Genomic_DNA"/>
</dbReference>
<evidence type="ECO:0000313" key="3">
    <source>
        <dbReference type="Proteomes" id="UP000177579"/>
    </source>
</evidence>
<dbReference type="PANTHER" id="PTHR42983:SF1">
    <property type="entry name" value="IRON-MOLYBDENUM PROTEIN"/>
    <property type="match status" value="1"/>
</dbReference>
<dbReference type="InterPro" id="IPR036105">
    <property type="entry name" value="DiNase_FeMo-co_biosyn_sf"/>
</dbReference>
<reference evidence="2 3" key="1">
    <citation type="journal article" date="2016" name="Nat. Commun.">
        <title>Thousands of microbial genomes shed light on interconnected biogeochemical processes in an aquifer system.</title>
        <authorList>
            <person name="Anantharaman K."/>
            <person name="Brown C.T."/>
            <person name="Hug L.A."/>
            <person name="Sharon I."/>
            <person name="Castelle C.J."/>
            <person name="Probst A.J."/>
            <person name="Thomas B.C."/>
            <person name="Singh A."/>
            <person name="Wilkins M.J."/>
            <person name="Karaoz U."/>
            <person name="Brodie E.L."/>
            <person name="Williams K.H."/>
            <person name="Hubbard S.S."/>
            <person name="Banfield J.F."/>
        </authorList>
    </citation>
    <scope>NUCLEOTIDE SEQUENCE [LARGE SCALE GENOMIC DNA]</scope>
</reference>
<dbReference type="Gene3D" id="3.30.420.130">
    <property type="entry name" value="Dinitrogenase iron-molybdenum cofactor biosynthesis domain"/>
    <property type="match status" value="1"/>
</dbReference>
<comment type="caution">
    <text evidence="2">The sequence shown here is derived from an EMBL/GenBank/DDBJ whole genome shotgun (WGS) entry which is preliminary data.</text>
</comment>
<sequence length="133" mass="15086">MSINKFIIFFRLMTIKNQSSEKVYFPLINNKGENSEISSHFGHAPYFGLYDTETKKLKITDNTLDHHNEQISPVDQVMQNANPTMVYAHGIGARAISLFAEKRVVIKTGQYQTIKEVINNLDKLSDLVGGCKH</sequence>
<organism evidence="2 3">
    <name type="scientific">Candidatus Falkowbacteria bacterium RIFOXYD2_FULL_34_120</name>
    <dbReference type="NCBI Taxonomy" id="1798007"/>
    <lineage>
        <taxon>Bacteria</taxon>
        <taxon>Candidatus Falkowiibacteriota</taxon>
    </lineage>
</organism>
<dbReference type="InterPro" id="IPR003731">
    <property type="entry name" value="Di-Nase_FeMo-co_biosynth"/>
</dbReference>
<name>A0A1F5TS28_9BACT</name>